<reference evidence="2" key="2">
    <citation type="journal article" date="2015" name="Data Brief">
        <title>Shoot transcriptome of the giant reed, Arundo donax.</title>
        <authorList>
            <person name="Barrero R.A."/>
            <person name="Guerrero F.D."/>
            <person name="Moolhuijzen P."/>
            <person name="Goolsby J.A."/>
            <person name="Tidwell J."/>
            <person name="Bellgard S.E."/>
            <person name="Bellgard M.I."/>
        </authorList>
    </citation>
    <scope>NUCLEOTIDE SEQUENCE</scope>
    <source>
        <tissue evidence="2">Shoot tissue taken approximately 20 cm above the soil surface</tissue>
    </source>
</reference>
<protein>
    <submittedName>
        <fullName evidence="2">Uncharacterized protein</fullName>
    </submittedName>
</protein>
<dbReference type="AlphaFoldDB" id="A0A0A9CIT7"/>
<reference evidence="2" key="1">
    <citation type="submission" date="2014-09" db="EMBL/GenBank/DDBJ databases">
        <authorList>
            <person name="Magalhaes I.L.F."/>
            <person name="Oliveira U."/>
            <person name="Santos F.R."/>
            <person name="Vidigal T.H.D.A."/>
            <person name="Brescovit A.D."/>
            <person name="Santos A.J."/>
        </authorList>
    </citation>
    <scope>NUCLEOTIDE SEQUENCE</scope>
    <source>
        <tissue evidence="2">Shoot tissue taken approximately 20 cm above the soil surface</tissue>
    </source>
</reference>
<organism evidence="2">
    <name type="scientific">Arundo donax</name>
    <name type="common">Giant reed</name>
    <name type="synonym">Donax arundinaceus</name>
    <dbReference type="NCBI Taxonomy" id="35708"/>
    <lineage>
        <taxon>Eukaryota</taxon>
        <taxon>Viridiplantae</taxon>
        <taxon>Streptophyta</taxon>
        <taxon>Embryophyta</taxon>
        <taxon>Tracheophyta</taxon>
        <taxon>Spermatophyta</taxon>
        <taxon>Magnoliopsida</taxon>
        <taxon>Liliopsida</taxon>
        <taxon>Poales</taxon>
        <taxon>Poaceae</taxon>
        <taxon>PACMAD clade</taxon>
        <taxon>Arundinoideae</taxon>
        <taxon>Arundineae</taxon>
        <taxon>Arundo</taxon>
    </lineage>
</organism>
<feature type="compositionally biased region" description="Polar residues" evidence="1">
    <location>
        <begin position="1"/>
        <end position="24"/>
    </location>
</feature>
<evidence type="ECO:0000313" key="2">
    <source>
        <dbReference type="EMBL" id="JAD74373.1"/>
    </source>
</evidence>
<proteinExistence type="predicted"/>
<feature type="region of interest" description="Disordered" evidence="1">
    <location>
        <begin position="1"/>
        <end position="30"/>
    </location>
</feature>
<name>A0A0A9CIT7_ARUDO</name>
<evidence type="ECO:0000256" key="1">
    <source>
        <dbReference type="SAM" id="MobiDB-lite"/>
    </source>
</evidence>
<sequence length="82" mass="9199">MISPNTARKLSPLQHTSQANQPVKTSEPLLIKGRNFSQQYEIRDQCSFARRDQSGSDDPSCNPFQSFWIVTNLNAGTTTRNA</sequence>
<accession>A0A0A9CIT7</accession>
<dbReference type="EMBL" id="GBRH01223522">
    <property type="protein sequence ID" value="JAD74373.1"/>
    <property type="molecule type" value="Transcribed_RNA"/>
</dbReference>